<protein>
    <submittedName>
        <fullName evidence="1">Uncharacterized protein</fullName>
    </submittedName>
</protein>
<comment type="caution">
    <text evidence="1">The sequence shown here is derived from an EMBL/GenBank/DDBJ whole genome shotgun (WGS) entry which is preliminary data.</text>
</comment>
<evidence type="ECO:0000313" key="2">
    <source>
        <dbReference type="Proteomes" id="UP000287171"/>
    </source>
</evidence>
<evidence type="ECO:0000313" key="1">
    <source>
        <dbReference type="EMBL" id="GCE24680.1"/>
    </source>
</evidence>
<dbReference type="Proteomes" id="UP000287171">
    <property type="component" value="Unassembled WGS sequence"/>
</dbReference>
<accession>A0A402B014</accession>
<keyword evidence="2" id="KW-1185">Reference proteome</keyword>
<dbReference type="EMBL" id="BIFT01000001">
    <property type="protein sequence ID" value="GCE24680.1"/>
    <property type="molecule type" value="Genomic_DNA"/>
</dbReference>
<gene>
    <name evidence="1" type="ORF">KDA_01640</name>
</gene>
<name>A0A402B014_9CHLR</name>
<organism evidence="1 2">
    <name type="scientific">Dictyobacter alpinus</name>
    <dbReference type="NCBI Taxonomy" id="2014873"/>
    <lineage>
        <taxon>Bacteria</taxon>
        <taxon>Bacillati</taxon>
        <taxon>Chloroflexota</taxon>
        <taxon>Ktedonobacteria</taxon>
        <taxon>Ktedonobacterales</taxon>
        <taxon>Dictyobacteraceae</taxon>
        <taxon>Dictyobacter</taxon>
    </lineage>
</organism>
<sequence length="43" mass="4448">MLPCRVCPQTSQPFLALGKDGIVELTGGFQVGTHASGLPGINH</sequence>
<proteinExistence type="predicted"/>
<reference evidence="2" key="1">
    <citation type="submission" date="2018-12" db="EMBL/GenBank/DDBJ databases">
        <title>Tengunoibacter tsumagoiensis gen. nov., sp. nov., Dictyobacter kobayashii sp. nov., D. alpinus sp. nov., and D. joshuensis sp. nov. and description of Dictyobacteraceae fam. nov. within the order Ktedonobacterales isolated from Tengu-no-mugimeshi.</title>
        <authorList>
            <person name="Wang C.M."/>
            <person name="Zheng Y."/>
            <person name="Sakai Y."/>
            <person name="Toyoda A."/>
            <person name="Minakuchi Y."/>
            <person name="Abe K."/>
            <person name="Yokota A."/>
            <person name="Yabe S."/>
        </authorList>
    </citation>
    <scope>NUCLEOTIDE SEQUENCE [LARGE SCALE GENOMIC DNA]</scope>
    <source>
        <strain evidence="2">Uno16</strain>
    </source>
</reference>
<dbReference type="AlphaFoldDB" id="A0A402B014"/>